<evidence type="ECO:0000313" key="6">
    <source>
        <dbReference type="EMBL" id="UYU33700.1"/>
    </source>
</evidence>
<keyword evidence="3" id="KW-0963">Cytoplasm</keyword>
<organism evidence="6 7">
    <name type="scientific">Siccibacter colletis</name>
    <dbReference type="NCBI Taxonomy" id="1505757"/>
    <lineage>
        <taxon>Bacteria</taxon>
        <taxon>Pseudomonadati</taxon>
        <taxon>Pseudomonadota</taxon>
        <taxon>Gammaproteobacteria</taxon>
        <taxon>Enterobacterales</taxon>
        <taxon>Enterobacteriaceae</taxon>
        <taxon>Siccibacter</taxon>
    </lineage>
</organism>
<keyword evidence="2" id="KW-0813">Transport</keyword>
<evidence type="ECO:0000256" key="5">
    <source>
        <dbReference type="ARBA" id="ARBA00024335"/>
    </source>
</evidence>
<evidence type="ECO:0000256" key="4">
    <source>
        <dbReference type="ARBA" id="ARBA00022927"/>
    </source>
</evidence>
<reference evidence="6 7" key="1">
    <citation type="submission" date="2021-05" db="EMBL/GenBank/DDBJ databases">
        <title>Isolation, identification, and the growth promoting effects of Pantoea dispersa strain YSD J2 from the aboveground leaves of Cyperus esculentus L.Var. Sativus.</title>
        <authorList>
            <person name="Wang S."/>
            <person name="Tang X.M."/>
            <person name="Huang Y.N."/>
        </authorList>
    </citation>
    <scope>NUCLEOTIDE SEQUENCE [LARGE SCALE GENOMIC DNA]</scope>
    <source>
        <strain evidence="7">YSD YN2</strain>
    </source>
</reference>
<evidence type="ECO:0000256" key="2">
    <source>
        <dbReference type="ARBA" id="ARBA00022448"/>
    </source>
</evidence>
<accession>A0ABY6JIQ1</accession>
<dbReference type="InterPro" id="IPR009335">
    <property type="entry name" value="T3SS_HrpE/ATPase_suE"/>
</dbReference>
<keyword evidence="4" id="KW-0653">Protein transport</keyword>
<dbReference type="InterPro" id="IPR012842">
    <property type="entry name" value="T3SS_SctL/SctL2"/>
</dbReference>
<protein>
    <submittedName>
        <fullName evidence="6">Type III secretion system stator protein SctL</fullName>
    </submittedName>
</protein>
<dbReference type="EMBL" id="CP074352">
    <property type="protein sequence ID" value="UYU33700.1"/>
    <property type="molecule type" value="Genomic_DNA"/>
</dbReference>
<dbReference type="NCBIfam" id="TIGR02499">
    <property type="entry name" value="HrpE_YscL_not"/>
    <property type="match status" value="1"/>
</dbReference>
<dbReference type="Pfam" id="PF06188">
    <property type="entry name" value="HrpE"/>
    <property type="match status" value="1"/>
</dbReference>
<comment type="similarity">
    <text evidence="5">Belongs to the SctL stator family.</text>
</comment>
<evidence type="ECO:0000313" key="7">
    <source>
        <dbReference type="Proteomes" id="UP001156318"/>
    </source>
</evidence>
<gene>
    <name evidence="6" type="primary">sctL</name>
    <name evidence="6" type="ORF">KFZ77_09435</name>
</gene>
<evidence type="ECO:0000256" key="3">
    <source>
        <dbReference type="ARBA" id="ARBA00022490"/>
    </source>
</evidence>
<dbReference type="RefSeq" id="WP_264386111.1">
    <property type="nucleotide sequence ID" value="NZ_CP074352.1"/>
</dbReference>
<comment type="subcellular location">
    <subcellularLocation>
        <location evidence="1">Cytoplasm</location>
    </subcellularLocation>
</comment>
<evidence type="ECO:0000256" key="1">
    <source>
        <dbReference type="ARBA" id="ARBA00004496"/>
    </source>
</evidence>
<name>A0ABY6JIQ1_9ENTR</name>
<dbReference type="Proteomes" id="UP001156318">
    <property type="component" value="Chromosome"/>
</dbReference>
<proteinExistence type="inferred from homology"/>
<sequence length="197" mass="22552">MWKLKSITLLDGSMPEGPVLSRDVLAQHQNAQEILARAHERAEAIISAAREQAEAELAQQRLHAEAQFWQQADELLSDWHQQRQQDESQLIQLADRLLNEALQQLLDDTGEEKRFHALLRQLLRHHPRQQSATLYCALDREQAISAWLAQQPQLRWTLCGDDLLEPDTLRLVTDRGELVVSWSALCAQLTRESEGAL</sequence>
<keyword evidence="7" id="KW-1185">Reference proteome</keyword>